<accession>A0A2K2U8W7</accession>
<evidence type="ECO:0000313" key="3">
    <source>
        <dbReference type="Proteomes" id="UP000236197"/>
    </source>
</evidence>
<evidence type="ECO:0000313" key="2">
    <source>
        <dbReference type="EMBL" id="PNV66777.1"/>
    </source>
</evidence>
<proteinExistence type="predicted"/>
<evidence type="ECO:0000256" key="1">
    <source>
        <dbReference type="SAM" id="MobiDB-lite"/>
    </source>
</evidence>
<protein>
    <submittedName>
        <fullName evidence="2">Uncharacterized protein</fullName>
    </submittedName>
</protein>
<reference evidence="3" key="1">
    <citation type="submission" date="2018-01" db="EMBL/GenBank/DDBJ databases">
        <title>Rubneribacter badeniensis gen. nov., sp. nov., and Colonibacter rubneri, gen. nov., sp. nov., WGS of new members of the Eggerthellaceae.</title>
        <authorList>
            <person name="Danylec N."/>
            <person name="Stoll D.A."/>
            <person name="Doetsch A."/>
            <person name="Kulling S.E."/>
            <person name="Huch M."/>
        </authorList>
    </citation>
    <scope>NUCLEOTIDE SEQUENCE [LARGE SCALE GENOMIC DNA]</scope>
    <source>
        <strain evidence="3">ResAG-96</strain>
    </source>
</reference>
<gene>
    <name evidence="2" type="ORF">C2L71_11285</name>
</gene>
<name>A0A2K2U8W7_9ACTN</name>
<feature type="region of interest" description="Disordered" evidence="1">
    <location>
        <begin position="46"/>
        <end position="106"/>
    </location>
</feature>
<dbReference type="Proteomes" id="UP000236197">
    <property type="component" value="Unassembled WGS sequence"/>
</dbReference>
<keyword evidence="3" id="KW-1185">Reference proteome</keyword>
<sequence length="106" mass="11491">MRSDLVRPHFSAISSMWARSSGVMRMWKSAVLGFFLLMGETFRLGASGGSPATREPGLSGLPRQAGRPSRFSDPFAMRREEAGASRGSVSTGNHRKGFVSLPWATC</sequence>
<comment type="caution">
    <text evidence="2">The sequence shown here is derived from an EMBL/GenBank/DDBJ whole genome shotgun (WGS) entry which is preliminary data.</text>
</comment>
<organism evidence="2 3">
    <name type="scientific">Enteroscipio rubneri</name>
    <dbReference type="NCBI Taxonomy" id="2070686"/>
    <lineage>
        <taxon>Bacteria</taxon>
        <taxon>Bacillati</taxon>
        <taxon>Actinomycetota</taxon>
        <taxon>Coriobacteriia</taxon>
        <taxon>Eggerthellales</taxon>
        <taxon>Eggerthellaceae</taxon>
        <taxon>Enteroscipio</taxon>
    </lineage>
</organism>
<dbReference type="AlphaFoldDB" id="A0A2K2U8W7"/>
<dbReference type="EMBL" id="PPEK01000021">
    <property type="protein sequence ID" value="PNV66777.1"/>
    <property type="molecule type" value="Genomic_DNA"/>
</dbReference>